<dbReference type="InterPro" id="IPR002502">
    <property type="entry name" value="Amidase_domain"/>
</dbReference>
<evidence type="ECO:0000256" key="4">
    <source>
        <dbReference type="SAM" id="Phobius"/>
    </source>
</evidence>
<name>A0A905R0L2_RHOPR</name>
<dbReference type="PANTHER" id="PTHR11022">
    <property type="entry name" value="PEPTIDOGLYCAN RECOGNITION PROTEIN"/>
    <property type="match status" value="1"/>
</dbReference>
<dbReference type="InterPro" id="IPR036505">
    <property type="entry name" value="Amidase/PGRP_sf"/>
</dbReference>
<dbReference type="CDD" id="cd06583">
    <property type="entry name" value="PGRP"/>
    <property type="match status" value="1"/>
</dbReference>
<dbReference type="SMART" id="SM00701">
    <property type="entry name" value="PGRP"/>
    <property type="match status" value="1"/>
</dbReference>
<dbReference type="InterPro" id="IPR006619">
    <property type="entry name" value="PGRP_domain_met/bac"/>
</dbReference>
<evidence type="ECO:0000256" key="2">
    <source>
        <dbReference type="ARBA" id="ARBA00022588"/>
    </source>
</evidence>
<sequence>MSTSEFRVEQEVKSAVNWCSRAQCPEEIQKELSNANTDRFSTNISYVKYLEDTVKSLSEKFETITKDMQHIIEGNNDIKTEVKKLRKELEIAVNAGPQKLLQRRVVNSGDERRLGKLTDAISIGNLTNFQDPAYNELEENKNLKNIVSSVKRRHLLFIFIVILVLIGMAVTLILLLPTNEENEWDSEMNANSTLLLYSRKDWHAEPSRGKVEDLKVNPPHYVIIAHTAGSNCTSFTTCSQKVRDIQIDHLGRGWSDMGMHFLVGGDGAAYTGLGWGKFGSHTIPFNRRSIAIYFIGTFVSILPPQRQIRAAKLLIEEGVKLGKIAPDYKLFAHKQVLATESPRCSINGRFEKMASLDHL</sequence>
<dbReference type="SUPFAM" id="SSF55846">
    <property type="entry name" value="N-acetylmuramoyl-L-alanine amidase-like"/>
    <property type="match status" value="1"/>
</dbReference>
<comment type="similarity">
    <text evidence="1">Belongs to the N-acetylmuramoyl-L-alanine amidase 2 family.</text>
</comment>
<accession>A0A905R0L2</accession>
<dbReference type="EMBL" id="ACPB03000758">
    <property type="status" value="NOT_ANNOTATED_CDS"/>
    <property type="molecule type" value="Genomic_DNA"/>
</dbReference>
<reference evidence="7" key="1">
    <citation type="submission" date="2022-10" db="UniProtKB">
        <authorList>
            <consortium name="EnsemblMetazoa"/>
        </authorList>
    </citation>
    <scope>IDENTIFICATION</scope>
</reference>
<protein>
    <submittedName>
        <fullName evidence="7">Peptidoglycan recognition protein</fullName>
    </submittedName>
</protein>
<keyword evidence="4" id="KW-0812">Transmembrane</keyword>
<keyword evidence="2" id="KW-0399">Innate immunity</keyword>
<dbReference type="AlphaFoldDB" id="A0A905R0L2"/>
<dbReference type="SMART" id="SM00644">
    <property type="entry name" value="Ami_2"/>
    <property type="match status" value="1"/>
</dbReference>
<dbReference type="Proteomes" id="UP000015103">
    <property type="component" value="Unassembled WGS sequence"/>
</dbReference>
<evidence type="ECO:0000313" key="7">
    <source>
        <dbReference type="EnsemblMetazoa" id="RPRC017796-PA"/>
    </source>
</evidence>
<dbReference type="PANTHER" id="PTHR11022:SF41">
    <property type="entry name" value="PEPTIDOGLYCAN-RECOGNITION PROTEIN LC-RELATED"/>
    <property type="match status" value="1"/>
</dbReference>
<evidence type="ECO:0000313" key="8">
    <source>
        <dbReference type="Proteomes" id="UP000015103"/>
    </source>
</evidence>
<keyword evidence="3" id="KW-0391">Immunity</keyword>
<dbReference type="GO" id="GO:0045087">
    <property type="term" value="P:innate immune response"/>
    <property type="evidence" value="ECO:0007669"/>
    <property type="project" value="UniProtKB-KW"/>
</dbReference>
<keyword evidence="4" id="KW-0472">Membrane</keyword>
<feature type="domain" description="N-acetylmuramoyl-L-alanine amidase" evidence="5">
    <location>
        <begin position="209"/>
        <end position="343"/>
    </location>
</feature>
<evidence type="ECO:0000256" key="1">
    <source>
        <dbReference type="ARBA" id="ARBA00007553"/>
    </source>
</evidence>
<dbReference type="GO" id="GO:0008270">
    <property type="term" value="F:zinc ion binding"/>
    <property type="evidence" value="ECO:0007669"/>
    <property type="project" value="InterPro"/>
</dbReference>
<evidence type="ECO:0000259" key="5">
    <source>
        <dbReference type="SMART" id="SM00644"/>
    </source>
</evidence>
<feature type="transmembrane region" description="Helical" evidence="4">
    <location>
        <begin position="155"/>
        <end position="176"/>
    </location>
</feature>
<dbReference type="Gene3D" id="3.40.80.10">
    <property type="entry name" value="Peptidoglycan recognition protein-like"/>
    <property type="match status" value="1"/>
</dbReference>
<dbReference type="GO" id="GO:0008745">
    <property type="term" value="F:N-acetylmuramoyl-L-alanine amidase activity"/>
    <property type="evidence" value="ECO:0007669"/>
    <property type="project" value="InterPro"/>
</dbReference>
<dbReference type="Pfam" id="PF01510">
    <property type="entry name" value="Amidase_2"/>
    <property type="match status" value="1"/>
</dbReference>
<organism evidence="7 8">
    <name type="scientific">Rhodnius prolixus</name>
    <name type="common">Triatomid bug</name>
    <dbReference type="NCBI Taxonomy" id="13249"/>
    <lineage>
        <taxon>Eukaryota</taxon>
        <taxon>Metazoa</taxon>
        <taxon>Ecdysozoa</taxon>
        <taxon>Arthropoda</taxon>
        <taxon>Hexapoda</taxon>
        <taxon>Insecta</taxon>
        <taxon>Pterygota</taxon>
        <taxon>Neoptera</taxon>
        <taxon>Paraneoptera</taxon>
        <taxon>Hemiptera</taxon>
        <taxon>Heteroptera</taxon>
        <taxon>Panheteroptera</taxon>
        <taxon>Cimicomorpha</taxon>
        <taxon>Reduviidae</taxon>
        <taxon>Triatominae</taxon>
        <taxon>Rhodnius</taxon>
    </lineage>
</organism>
<dbReference type="EnsemblMetazoa" id="RPRC017796-RA">
    <property type="protein sequence ID" value="RPRC017796-PA"/>
    <property type="gene ID" value="RPRC017796"/>
</dbReference>
<keyword evidence="8" id="KW-1185">Reference proteome</keyword>
<evidence type="ECO:0000259" key="6">
    <source>
        <dbReference type="SMART" id="SM00701"/>
    </source>
</evidence>
<feature type="domain" description="Peptidoglycan recognition protein family" evidence="6">
    <location>
        <begin position="194"/>
        <end position="337"/>
    </location>
</feature>
<proteinExistence type="inferred from homology"/>
<keyword evidence="4" id="KW-1133">Transmembrane helix</keyword>
<dbReference type="GO" id="GO:0009253">
    <property type="term" value="P:peptidoglycan catabolic process"/>
    <property type="evidence" value="ECO:0007669"/>
    <property type="project" value="InterPro"/>
</dbReference>
<evidence type="ECO:0000256" key="3">
    <source>
        <dbReference type="ARBA" id="ARBA00022859"/>
    </source>
</evidence>
<dbReference type="InterPro" id="IPR015510">
    <property type="entry name" value="PGRP"/>
</dbReference>